<evidence type="ECO:0000313" key="4">
    <source>
        <dbReference type="EMBL" id="HIV09856.1"/>
    </source>
</evidence>
<reference evidence="4" key="2">
    <citation type="journal article" date="2021" name="PeerJ">
        <title>Extensive microbial diversity within the chicken gut microbiome revealed by metagenomics and culture.</title>
        <authorList>
            <person name="Gilroy R."/>
            <person name="Ravi A."/>
            <person name="Getino M."/>
            <person name="Pursley I."/>
            <person name="Horton D.L."/>
            <person name="Alikhan N.F."/>
            <person name="Baker D."/>
            <person name="Gharbi K."/>
            <person name="Hall N."/>
            <person name="Watson M."/>
            <person name="Adriaenssens E.M."/>
            <person name="Foster-Nyarko E."/>
            <person name="Jarju S."/>
            <person name="Secka A."/>
            <person name="Antonio M."/>
            <person name="Oren A."/>
            <person name="Chaudhuri R.R."/>
            <person name="La Ragione R."/>
            <person name="Hildebrand F."/>
            <person name="Pallen M.J."/>
        </authorList>
    </citation>
    <scope>NUCLEOTIDE SEQUENCE</scope>
    <source>
        <strain evidence="4">35461</strain>
    </source>
</reference>
<dbReference type="Gene3D" id="3.30.70.100">
    <property type="match status" value="1"/>
</dbReference>
<dbReference type="InterPro" id="IPR006121">
    <property type="entry name" value="HMA_dom"/>
</dbReference>
<dbReference type="GO" id="GO:0019829">
    <property type="term" value="F:ATPase-coupled monoatomic cation transmembrane transporter activity"/>
    <property type="evidence" value="ECO:0007669"/>
    <property type="project" value="InterPro"/>
</dbReference>
<dbReference type="PROSITE" id="PS50846">
    <property type="entry name" value="HMA_2"/>
    <property type="match status" value="1"/>
</dbReference>
<accession>A0A9D1NND2</accession>
<dbReference type="PRINTS" id="PR00941">
    <property type="entry name" value="CDATPASE"/>
</dbReference>
<keyword evidence="2" id="KW-1278">Translocase</keyword>
<dbReference type="PROSITE" id="PS01047">
    <property type="entry name" value="HMA_1"/>
    <property type="match status" value="1"/>
</dbReference>
<dbReference type="EMBL" id="DVOR01000227">
    <property type="protein sequence ID" value="HIV09856.1"/>
    <property type="molecule type" value="Genomic_DNA"/>
</dbReference>
<proteinExistence type="predicted"/>
<dbReference type="Proteomes" id="UP000886845">
    <property type="component" value="Unassembled WGS sequence"/>
</dbReference>
<evidence type="ECO:0000313" key="5">
    <source>
        <dbReference type="Proteomes" id="UP000886845"/>
    </source>
</evidence>
<comment type="caution">
    <text evidence="4">The sequence shown here is derived from an EMBL/GenBank/DDBJ whole genome shotgun (WGS) entry which is preliminary data.</text>
</comment>
<dbReference type="CDD" id="cd00371">
    <property type="entry name" value="HMA"/>
    <property type="match status" value="1"/>
</dbReference>
<dbReference type="InterPro" id="IPR017969">
    <property type="entry name" value="Heavy-metal-associated_CS"/>
</dbReference>
<evidence type="ECO:0000256" key="2">
    <source>
        <dbReference type="ARBA" id="ARBA00022967"/>
    </source>
</evidence>
<dbReference type="GO" id="GO:0016020">
    <property type="term" value="C:membrane"/>
    <property type="evidence" value="ECO:0007669"/>
    <property type="project" value="InterPro"/>
</dbReference>
<dbReference type="InterPro" id="IPR036163">
    <property type="entry name" value="HMA_dom_sf"/>
</dbReference>
<sequence>MKQSFRLQGLDCANCAAKLERALAKLDGMEHASVNFLTQRMSLQAPDARWDEVVAAAKALVKKLEPDVVVA</sequence>
<evidence type="ECO:0000256" key="1">
    <source>
        <dbReference type="ARBA" id="ARBA00022723"/>
    </source>
</evidence>
<reference evidence="4" key="1">
    <citation type="submission" date="2020-10" db="EMBL/GenBank/DDBJ databases">
        <authorList>
            <person name="Gilroy R."/>
        </authorList>
    </citation>
    <scope>NUCLEOTIDE SEQUENCE</scope>
    <source>
        <strain evidence="4">35461</strain>
    </source>
</reference>
<name>A0A9D1NND2_9BACT</name>
<organism evidence="4 5">
    <name type="scientific">Candidatus Spyradenecus faecavium</name>
    <dbReference type="NCBI Taxonomy" id="2840947"/>
    <lineage>
        <taxon>Bacteria</taxon>
        <taxon>Pseudomonadati</taxon>
        <taxon>Lentisphaerota</taxon>
        <taxon>Lentisphaeria</taxon>
        <taxon>Lentisphaerales</taxon>
        <taxon>Lentisphaeraceae</taxon>
        <taxon>Lentisphaeraceae incertae sedis</taxon>
        <taxon>Candidatus Spyradenecus</taxon>
    </lineage>
</organism>
<feature type="domain" description="HMA" evidence="3">
    <location>
        <begin position="1"/>
        <end position="69"/>
    </location>
</feature>
<dbReference type="SUPFAM" id="SSF55008">
    <property type="entry name" value="HMA, heavy metal-associated domain"/>
    <property type="match status" value="1"/>
</dbReference>
<dbReference type="AlphaFoldDB" id="A0A9D1NND2"/>
<keyword evidence="1" id="KW-0479">Metal-binding</keyword>
<dbReference type="Pfam" id="PF00403">
    <property type="entry name" value="HMA"/>
    <property type="match status" value="1"/>
</dbReference>
<gene>
    <name evidence="4" type="ORF">IAC79_07070</name>
</gene>
<dbReference type="GO" id="GO:0046872">
    <property type="term" value="F:metal ion binding"/>
    <property type="evidence" value="ECO:0007669"/>
    <property type="project" value="UniProtKB-KW"/>
</dbReference>
<protein>
    <submittedName>
        <fullName evidence="4">Heavy-metal-associated domain-containing protein</fullName>
    </submittedName>
</protein>
<evidence type="ECO:0000259" key="3">
    <source>
        <dbReference type="PROSITE" id="PS50846"/>
    </source>
</evidence>
<dbReference type="InterPro" id="IPR027256">
    <property type="entry name" value="P-typ_ATPase_IB"/>
</dbReference>